<comment type="caution">
    <text evidence="1">The sequence shown here is derived from an EMBL/GenBank/DDBJ whole genome shotgun (WGS) entry which is preliminary data.</text>
</comment>
<sequence>MPIRSHIVNSHRFGSENVAAIRPVIANGMLIVTVFSGNRRAPSKRSCSGFLFFIGGRTIRITAERKFCNTHLGKRRLHIVMEKRRQITTESIAIQGQRLTDRLEITETFS</sequence>
<proteinExistence type="predicted"/>
<organism evidence="1">
    <name type="scientific">bioreactor metagenome</name>
    <dbReference type="NCBI Taxonomy" id="1076179"/>
    <lineage>
        <taxon>unclassified sequences</taxon>
        <taxon>metagenomes</taxon>
        <taxon>ecological metagenomes</taxon>
    </lineage>
</organism>
<dbReference type="EMBL" id="VSSQ01050505">
    <property type="protein sequence ID" value="MPN04590.1"/>
    <property type="molecule type" value="Genomic_DNA"/>
</dbReference>
<protein>
    <submittedName>
        <fullName evidence="1">Uncharacterized protein</fullName>
    </submittedName>
</protein>
<reference evidence="1" key="1">
    <citation type="submission" date="2019-08" db="EMBL/GenBank/DDBJ databases">
        <authorList>
            <person name="Kucharzyk K."/>
            <person name="Murdoch R.W."/>
            <person name="Higgins S."/>
            <person name="Loffler F."/>
        </authorList>
    </citation>
    <scope>NUCLEOTIDE SEQUENCE</scope>
</reference>
<accession>A0A645ET48</accession>
<evidence type="ECO:0000313" key="1">
    <source>
        <dbReference type="EMBL" id="MPN04590.1"/>
    </source>
</evidence>
<gene>
    <name evidence="1" type="ORF">SDC9_151831</name>
</gene>
<name>A0A645ET48_9ZZZZ</name>
<dbReference type="AlphaFoldDB" id="A0A645ET48"/>